<evidence type="ECO:0000313" key="3">
    <source>
        <dbReference type="Proteomes" id="UP000190367"/>
    </source>
</evidence>
<sequence length="190" mass="21273">MRKLILQMQVSVDGFVADAQGDTDWLTPEWDQQLKDHALALTKPVDLILIGRKLADTFIPAWTARAGDPDIADAYTHRMNDLPKMVFSRTQTEHGWQNTVLVNEALPEEVARLKKSPGGDIITYGGSKLAASLIQEALIDEFYLFVNPVAIGKGLPIFHQLEQRLSLKLISATSFPCGIVVLFYKPQYHR</sequence>
<dbReference type="PANTHER" id="PTHR38011:SF11">
    <property type="entry name" value="2,5-DIAMINO-6-RIBOSYLAMINO-4(3H)-PYRIMIDINONE 5'-PHOSPHATE REDUCTASE"/>
    <property type="match status" value="1"/>
</dbReference>
<evidence type="ECO:0000259" key="1">
    <source>
        <dbReference type="Pfam" id="PF01872"/>
    </source>
</evidence>
<dbReference type="EMBL" id="FUWZ01000001">
    <property type="protein sequence ID" value="SJZ74371.1"/>
    <property type="molecule type" value="Genomic_DNA"/>
</dbReference>
<dbReference type="InterPro" id="IPR002734">
    <property type="entry name" value="RibDG_C"/>
</dbReference>
<dbReference type="Gene3D" id="3.40.430.10">
    <property type="entry name" value="Dihydrofolate Reductase, subunit A"/>
    <property type="match status" value="1"/>
</dbReference>
<accession>A0A1T4N5G7</accession>
<dbReference type="InterPro" id="IPR024072">
    <property type="entry name" value="DHFR-like_dom_sf"/>
</dbReference>
<organism evidence="2 3">
    <name type="scientific">Chitinophaga eiseniae</name>
    <dbReference type="NCBI Taxonomy" id="634771"/>
    <lineage>
        <taxon>Bacteria</taxon>
        <taxon>Pseudomonadati</taxon>
        <taxon>Bacteroidota</taxon>
        <taxon>Chitinophagia</taxon>
        <taxon>Chitinophagales</taxon>
        <taxon>Chitinophagaceae</taxon>
        <taxon>Chitinophaga</taxon>
    </lineage>
</organism>
<dbReference type="Pfam" id="PF01872">
    <property type="entry name" value="RibD_C"/>
    <property type="match status" value="1"/>
</dbReference>
<reference evidence="3" key="1">
    <citation type="submission" date="2017-02" db="EMBL/GenBank/DDBJ databases">
        <authorList>
            <person name="Varghese N."/>
            <person name="Submissions S."/>
        </authorList>
    </citation>
    <scope>NUCLEOTIDE SEQUENCE [LARGE SCALE GENOMIC DNA]</scope>
    <source>
        <strain evidence="3">DSM 22224</strain>
    </source>
</reference>
<keyword evidence="3" id="KW-1185">Reference proteome</keyword>
<dbReference type="SUPFAM" id="SSF53597">
    <property type="entry name" value="Dihydrofolate reductase-like"/>
    <property type="match status" value="1"/>
</dbReference>
<dbReference type="PANTHER" id="PTHR38011">
    <property type="entry name" value="DIHYDROFOLATE REDUCTASE FAMILY PROTEIN (AFU_ORTHOLOGUE AFUA_8G06820)"/>
    <property type="match status" value="1"/>
</dbReference>
<protein>
    <submittedName>
        <fullName evidence="2">Dihydrofolate reductase</fullName>
    </submittedName>
</protein>
<proteinExistence type="predicted"/>
<dbReference type="RefSeq" id="WP_078668036.1">
    <property type="nucleotide sequence ID" value="NZ_FUWZ01000001.1"/>
</dbReference>
<feature type="domain" description="Bacterial bifunctional deaminase-reductase C-terminal" evidence="1">
    <location>
        <begin position="2"/>
        <end position="181"/>
    </location>
</feature>
<dbReference type="GO" id="GO:0009231">
    <property type="term" value="P:riboflavin biosynthetic process"/>
    <property type="evidence" value="ECO:0007669"/>
    <property type="project" value="InterPro"/>
</dbReference>
<dbReference type="GO" id="GO:0008703">
    <property type="term" value="F:5-amino-6-(5-phosphoribosylamino)uracil reductase activity"/>
    <property type="evidence" value="ECO:0007669"/>
    <property type="project" value="InterPro"/>
</dbReference>
<dbReference type="Proteomes" id="UP000190367">
    <property type="component" value="Unassembled WGS sequence"/>
</dbReference>
<dbReference type="InterPro" id="IPR050765">
    <property type="entry name" value="Riboflavin_Biosynth_HTPR"/>
</dbReference>
<evidence type="ECO:0000313" key="2">
    <source>
        <dbReference type="EMBL" id="SJZ74371.1"/>
    </source>
</evidence>
<name>A0A1T4N5G7_9BACT</name>
<dbReference type="OrthoDB" id="195113at2"/>
<gene>
    <name evidence="2" type="ORF">SAMN04488128_1011433</name>
</gene>
<dbReference type="STRING" id="634771.SAMN04488128_1011433"/>
<dbReference type="AlphaFoldDB" id="A0A1T4N5G7"/>